<evidence type="ECO:0000313" key="4">
    <source>
        <dbReference type="MGI" id="MGI:2670997"/>
    </source>
</evidence>
<dbReference type="BRENDA" id="1.14.19.1">
    <property type="organism ID" value="3474"/>
</dbReference>
<feature type="transmembrane region" description="Helical" evidence="2">
    <location>
        <begin position="65"/>
        <end position="87"/>
    </location>
</feature>
<feature type="compositionally biased region" description="Polar residues" evidence="1">
    <location>
        <begin position="8"/>
        <end position="18"/>
    </location>
</feature>
<evidence type="ECO:0000256" key="2">
    <source>
        <dbReference type="SAM" id="Phobius"/>
    </source>
</evidence>
<evidence type="ECO:0000313" key="3">
    <source>
        <dbReference type="EMBL" id="AAH38322.1"/>
    </source>
</evidence>
<feature type="region of interest" description="Disordered" evidence="1">
    <location>
        <begin position="1"/>
        <end position="58"/>
    </location>
</feature>
<dbReference type="OrthoDB" id="10260134at2759"/>
<dbReference type="EMBL" id="BC038322">
    <property type="protein sequence ID" value="AAH38322.1"/>
    <property type="molecule type" value="mRNA"/>
</dbReference>
<keyword evidence="2" id="KW-1133">Transmembrane helix</keyword>
<keyword evidence="2" id="KW-0812">Transmembrane</keyword>
<keyword evidence="2" id="KW-0472">Membrane</keyword>
<dbReference type="AGR" id="MGI:2670997"/>
<organism evidence="3">
    <name type="scientific">Mus musculus</name>
    <name type="common">Mouse</name>
    <dbReference type="NCBI Taxonomy" id="10090"/>
    <lineage>
        <taxon>Eukaryota</taxon>
        <taxon>Metazoa</taxon>
        <taxon>Chordata</taxon>
        <taxon>Craniata</taxon>
        <taxon>Vertebrata</taxon>
        <taxon>Euteleostomi</taxon>
        <taxon>Mammalia</taxon>
        <taxon>Eutheria</taxon>
        <taxon>Euarchontoglires</taxon>
        <taxon>Glires</taxon>
        <taxon>Rodentia</taxon>
        <taxon>Myomorpha</taxon>
        <taxon>Muroidea</taxon>
        <taxon>Muridae</taxon>
        <taxon>Murinae</taxon>
        <taxon>Mus</taxon>
        <taxon>Mus</taxon>
    </lineage>
</organism>
<dbReference type="AlphaFoldDB" id="Q8CFY4"/>
<name>Q8CFY4_MOUSE</name>
<evidence type="ECO:0000256" key="1">
    <source>
        <dbReference type="SAM" id="MobiDB-lite"/>
    </source>
</evidence>
<feature type="compositionally biased region" description="Basic and acidic residues" evidence="1">
    <location>
        <begin position="22"/>
        <end position="48"/>
    </location>
</feature>
<proteinExistence type="evidence at transcript level"/>
<dbReference type="MGI" id="MGI:2670997">
    <property type="gene designation" value="Scd4"/>
</dbReference>
<reference evidence="3" key="1">
    <citation type="journal article" date="2004" name="Genome Res.">
        <title>The status, quality, and expansion of the NIH full-length cDNA project: the Mammalian Gene Collection (MGC).</title>
        <authorList>
            <consortium name="The MGC Project Team"/>
            <person name="Gerhard D.S."/>
            <person name="Wagner L."/>
            <person name="Feingold E.A."/>
            <person name="Shenmen C.M."/>
            <person name="Grouse L.H."/>
            <person name="Schuler G."/>
            <person name="Klein S.L."/>
            <person name="Old S."/>
            <person name="Rasooly R."/>
            <person name="Good P."/>
            <person name="Guyer M."/>
            <person name="Peck A.M."/>
            <person name="Derge J.G."/>
            <person name="Lipman D."/>
            <person name="Collins F.S."/>
            <person name="Jang W."/>
            <person name="Sherry S."/>
            <person name="Feolo M."/>
            <person name="Misquitta L."/>
            <person name="Lee E."/>
            <person name="Rotmistrovsky K."/>
            <person name="Greenhut S.F."/>
            <person name="Schaefer C.F."/>
            <person name="Buetow K."/>
            <person name="Bonner T.I."/>
            <person name="Haussler D."/>
            <person name="Kent J."/>
            <person name="Kiekhaus M."/>
            <person name="Furey T."/>
            <person name="Brent M."/>
            <person name="Prange C."/>
            <person name="Schreiber K."/>
            <person name="Shapiro N."/>
            <person name="Bhat N.K."/>
            <person name="Hopkins R.F."/>
            <person name="Hsie F."/>
            <person name="Driscoll T."/>
            <person name="Soares M.B."/>
            <person name="Casavant T.L."/>
            <person name="Scheetz T.E."/>
            <person name="Brown-stein M.J."/>
            <person name="Usdin T.B."/>
            <person name="Toshiyuki S."/>
            <person name="Carninci P."/>
            <person name="Piao Y."/>
            <person name="Dudekula D.B."/>
            <person name="Ko M.S."/>
            <person name="Kawakami K."/>
            <person name="Suzuki Y."/>
            <person name="Sugano S."/>
            <person name="Gruber C.E."/>
            <person name="Smith M.R."/>
            <person name="Simmons B."/>
            <person name="Moore T."/>
            <person name="Waterman R."/>
            <person name="Johnson S.L."/>
            <person name="Ruan Y."/>
            <person name="Wei C.L."/>
            <person name="Mathavan S."/>
            <person name="Gunaratne P.H."/>
            <person name="Wu J."/>
            <person name="Garcia A.M."/>
            <person name="Hulyk S.W."/>
            <person name="Fuh E."/>
            <person name="Yuan Y."/>
            <person name="Sneed A."/>
            <person name="Kowis C."/>
            <person name="Hodgson A."/>
            <person name="Muzny D.M."/>
            <person name="McPherson J."/>
            <person name="Gibbs R.A."/>
            <person name="Fahey J."/>
            <person name="Helton E."/>
            <person name="Ketteman M."/>
            <person name="Madan A."/>
            <person name="Rodrigues S."/>
            <person name="Sanchez A."/>
            <person name="Whiting M."/>
            <person name="Madari A."/>
            <person name="Young A.C."/>
            <person name="Wetherby K.D."/>
            <person name="Granite S.J."/>
            <person name="Kwong P.N."/>
            <person name="Brinkley C.P."/>
            <person name="Pearson R.L."/>
            <person name="Bouffard G.G."/>
            <person name="Blakesly R.W."/>
            <person name="Green E.D."/>
            <person name="Dickson M.C."/>
            <person name="Rodriguez A.C."/>
            <person name="Grimwood J."/>
            <person name="Schmutz J."/>
            <person name="Myers R.M."/>
            <person name="Butterfield Y.S."/>
            <person name="Griffith M."/>
            <person name="Griffith O.L."/>
            <person name="Krzywinski M.I."/>
            <person name="Liao N."/>
            <person name="Morin R."/>
            <person name="Morrin R."/>
            <person name="Palmquist D."/>
            <person name="Petrescu A.S."/>
            <person name="Skalska U."/>
            <person name="Smailus D.E."/>
            <person name="Stott J.M."/>
            <person name="Schnerch A."/>
            <person name="Schein J.E."/>
            <person name="Jones S.J."/>
            <person name="Holt R.A."/>
            <person name="Baross A."/>
            <person name="Marra M.A."/>
            <person name="Clifton S."/>
            <person name="Makowski K.A."/>
            <person name="Bosak S."/>
            <person name="Malek J."/>
        </authorList>
    </citation>
    <scope>NUCLEOTIDE SEQUENCE [LARGE SCALE MRNA]</scope>
    <source>
        <tissue evidence="3">Uterus</tissue>
    </source>
</reference>
<sequence length="120" mass="13607">MTAHLPQEISSRCSTTNIMEPHSQRQQDGEEKMPLQAEDIRPEIKDDLYDPSYQDEEGPPPKLEYVWRNIIFMALLHVGALYGITLVPSCKLYTWLLGNLQTLRPGPAPHVSPAPNSLIR</sequence>
<accession>Q8CFY4</accession>
<protein>
    <submittedName>
        <fullName evidence="3">Scd4 protein</fullName>
    </submittedName>
</protein>
<gene>
    <name evidence="3 4" type="primary">Scd4</name>
</gene>